<gene>
    <name evidence="1" type="ORF">BVAVS116_H0026</name>
</gene>
<evidence type="ECO:0000313" key="1">
    <source>
        <dbReference type="EMBL" id="ACN53036.1"/>
    </source>
</evidence>
<dbReference type="Proteomes" id="UP000006163">
    <property type="component" value="Plasmid VS116_lp28-3"/>
</dbReference>
<geneLocation type="plasmid" evidence="1 2">
    <name>VS116_lp28-3</name>
</geneLocation>
<keyword evidence="2" id="KW-1185">Reference proteome</keyword>
<keyword evidence="1" id="KW-0614">Plasmid</keyword>
<dbReference type="AlphaFoldDB" id="C0R983"/>
<name>C0R983_BORVA</name>
<organism evidence="1 2">
    <name type="scientific">Borreliella valaisiana VS116</name>
    <dbReference type="NCBI Taxonomy" id="445987"/>
    <lineage>
        <taxon>Bacteria</taxon>
        <taxon>Pseudomonadati</taxon>
        <taxon>Spirochaetota</taxon>
        <taxon>Spirochaetia</taxon>
        <taxon>Spirochaetales</taxon>
        <taxon>Borreliaceae</taxon>
        <taxon>Borreliella</taxon>
    </lineage>
</organism>
<reference evidence="1 2" key="1">
    <citation type="journal article" date="2012" name="J. Bacteriol.">
        <title>Whole-Genome Sequences of Borrelia bissettii, Borrelia valaisiana, and Borrelia spielmanii.</title>
        <authorList>
            <person name="Schutzer S.E."/>
            <person name="Fraser-Liggett C.M."/>
            <person name="Qiu W.G."/>
            <person name="Kraiczy P."/>
            <person name="Mongodin E.F."/>
            <person name="Dunn J.J."/>
            <person name="Luft B.J."/>
            <person name="Casjens S.R."/>
        </authorList>
    </citation>
    <scope>NUCLEOTIDE SEQUENCE [LARGE SCALE GENOMIC DNA]</scope>
    <source>
        <strain evidence="1 2">VS116</strain>
        <plasmid evidence="1">VS116_lp28-3</plasmid>
    </source>
</reference>
<accession>C0R983</accession>
<sequence length="47" mass="5512">MNSLKEKENENNFIVASLYSLTKEDYITLLSDFEALKIKKEKIIFCP</sequence>
<evidence type="ECO:0000313" key="2">
    <source>
        <dbReference type="Proteomes" id="UP000006163"/>
    </source>
</evidence>
<dbReference type="EMBL" id="CP001440">
    <property type="protein sequence ID" value="ACN53036.1"/>
    <property type="molecule type" value="Genomic_DNA"/>
</dbReference>
<dbReference type="HOGENOM" id="CLU_3165315_0_0_12"/>
<protein>
    <submittedName>
        <fullName evidence="1">Uncharacterized protein</fullName>
    </submittedName>
</protein>
<proteinExistence type="predicted"/>